<comment type="caution">
    <text evidence="2">The sequence shown here is derived from an EMBL/GenBank/DDBJ whole genome shotgun (WGS) entry which is preliminary data.</text>
</comment>
<gene>
    <name evidence="2" type="ORF">FNL38_10130</name>
</gene>
<feature type="transmembrane region" description="Helical" evidence="1">
    <location>
        <begin position="327"/>
        <end position="348"/>
    </location>
</feature>
<evidence type="ECO:0000313" key="2">
    <source>
        <dbReference type="EMBL" id="TYQ07666.1"/>
    </source>
</evidence>
<feature type="transmembrane region" description="Helical" evidence="1">
    <location>
        <begin position="16"/>
        <end position="36"/>
    </location>
</feature>
<evidence type="ECO:0000256" key="1">
    <source>
        <dbReference type="SAM" id="Phobius"/>
    </source>
</evidence>
<feature type="transmembrane region" description="Helical" evidence="1">
    <location>
        <begin position="163"/>
        <end position="181"/>
    </location>
</feature>
<organism evidence="2">
    <name type="scientific">Nocardia globerula</name>
    <dbReference type="NCBI Taxonomy" id="1818"/>
    <lineage>
        <taxon>Bacteria</taxon>
        <taxon>Bacillati</taxon>
        <taxon>Actinomycetota</taxon>
        <taxon>Actinomycetes</taxon>
        <taxon>Mycobacteriales</taxon>
        <taxon>Nocardiaceae</taxon>
        <taxon>Nocardia</taxon>
    </lineage>
</organism>
<feature type="transmembrane region" description="Helical" evidence="1">
    <location>
        <begin position="138"/>
        <end position="156"/>
    </location>
</feature>
<keyword evidence="1" id="KW-0472">Membrane</keyword>
<evidence type="ECO:0008006" key="3">
    <source>
        <dbReference type="Google" id="ProtNLM"/>
    </source>
</evidence>
<reference evidence="2" key="1">
    <citation type="submission" date="2019-07" db="EMBL/GenBank/DDBJ databases">
        <title>Genomic Encyclopedia of Type Strains, Phase IV (KMG-IV): sequencing the most valuable type-strain genomes for metagenomic binning, comparative biology and taxonomic classification.</title>
        <authorList>
            <person name="Goeker M."/>
        </authorList>
    </citation>
    <scope>NUCLEOTIDE SEQUENCE</scope>
    <source>
        <strain evidence="2">DSM 44596</strain>
    </source>
</reference>
<sequence>MTRIRSVLDVKRVEPLVQIVAGLALNAFPAIFIAVFARIAPIEQQGRLAVSLAIGTYVAQLLSAFVVESRLATPEADHKVSMPWWIALMSLASGTLLIVSPAVPPTAITLIGVLGLSSGLLMARTIGVVRGRWKLESVAASILMAGCLSALVLAVYDNSNCVRVLAAGALLAILIRCWPLPARRDLGFPPDLTKAAWVTGETATVGMVQPALASFILAVLGPSAAVGFRVVSTISGILEPILAYGRVRQLAHGHKGEVANVAMIIVVGTVAIFASAYLGVWSLIFGPAWNSSLYVALAVACAWKLCMLVTTVPFAALRRAGRTKMVFWLRAANTALYVVLGLTFLFSFHSSTAVFLSFVITEVLMFVPYHVAAARLAPEYNSVFLSGKRANGLASEKA</sequence>
<feature type="transmembrane region" description="Helical" evidence="1">
    <location>
        <begin position="82"/>
        <end position="100"/>
    </location>
</feature>
<feature type="transmembrane region" description="Helical" evidence="1">
    <location>
        <begin position="215"/>
        <end position="238"/>
    </location>
</feature>
<feature type="transmembrane region" description="Helical" evidence="1">
    <location>
        <begin position="258"/>
        <end position="281"/>
    </location>
</feature>
<keyword evidence="1" id="KW-0812">Transmembrane</keyword>
<feature type="transmembrane region" description="Helical" evidence="1">
    <location>
        <begin position="107"/>
        <end position="126"/>
    </location>
</feature>
<protein>
    <recommendedName>
        <fullName evidence="3">O-antigen/teichoic acid export membrane protein</fullName>
    </recommendedName>
</protein>
<accession>A0A652YVF6</accession>
<dbReference type="AlphaFoldDB" id="A0A652YVF6"/>
<keyword evidence="1" id="KW-1133">Transmembrane helix</keyword>
<feature type="transmembrane region" description="Helical" evidence="1">
    <location>
        <begin position="293"/>
        <end position="315"/>
    </location>
</feature>
<feature type="transmembrane region" description="Helical" evidence="1">
    <location>
        <begin position="354"/>
        <end position="372"/>
    </location>
</feature>
<name>A0A652YVF6_NOCGL</name>
<dbReference type="EMBL" id="VNIQ01000001">
    <property type="protein sequence ID" value="TYQ07666.1"/>
    <property type="molecule type" value="Genomic_DNA"/>
</dbReference>
<feature type="transmembrane region" description="Helical" evidence="1">
    <location>
        <begin position="48"/>
        <end position="67"/>
    </location>
</feature>
<proteinExistence type="predicted"/>